<evidence type="ECO:0000256" key="5">
    <source>
        <dbReference type="ARBA" id="ARBA00022692"/>
    </source>
</evidence>
<evidence type="ECO:0000313" key="12">
    <source>
        <dbReference type="EMBL" id="MBN1573787.1"/>
    </source>
</evidence>
<evidence type="ECO:0000256" key="2">
    <source>
        <dbReference type="ARBA" id="ARBA00022475"/>
    </source>
</evidence>
<dbReference type="InterPro" id="IPR013685">
    <property type="entry name" value="POTRA_FtsQ_type"/>
</dbReference>
<dbReference type="InterPro" id="IPR034746">
    <property type="entry name" value="POTRA"/>
</dbReference>
<keyword evidence="8" id="KW-0131">Cell cycle</keyword>
<dbReference type="EMBL" id="JAFGIX010000055">
    <property type="protein sequence ID" value="MBN1573787.1"/>
    <property type="molecule type" value="Genomic_DNA"/>
</dbReference>
<dbReference type="Gene3D" id="3.10.20.310">
    <property type="entry name" value="membrane protein fhac"/>
    <property type="match status" value="1"/>
</dbReference>
<feature type="domain" description="POTRA" evidence="11">
    <location>
        <begin position="68"/>
        <end position="136"/>
    </location>
</feature>
<feature type="compositionally biased region" description="Basic and acidic residues" evidence="9">
    <location>
        <begin position="1"/>
        <end position="14"/>
    </location>
</feature>
<dbReference type="GO" id="GO:0090529">
    <property type="term" value="P:cell septum assembly"/>
    <property type="evidence" value="ECO:0007669"/>
    <property type="project" value="InterPro"/>
</dbReference>
<feature type="region of interest" description="Disordered" evidence="9">
    <location>
        <begin position="1"/>
        <end position="25"/>
    </location>
</feature>
<keyword evidence="4" id="KW-0132">Cell division</keyword>
<keyword evidence="7 10" id="KW-0472">Membrane</keyword>
<dbReference type="Pfam" id="PF08478">
    <property type="entry name" value="POTRA_1"/>
    <property type="match status" value="1"/>
</dbReference>
<keyword evidence="5 10" id="KW-0812">Transmembrane</keyword>
<sequence>MNVDLKDMEPSEFTRKKHERRGGEKGGRSLMASFFRIFVFLLVIFGAVSFFFAGLPRIKAKLFGSDYFRLERVDIVGVVRADRGEIVKAVNVEAGGSVLKTDLAAIRDRVEEVSWVREAEVIRELPARLVIKVKEHNPVGIVEVDGGFLFVDEDGETAVIDEEVRGYPLFSGFKTKEELVYGAGLVGMLMDEGIVGENSIKSVRYDDIMGFAVLTRGGVRLRFGGPPFEEKVKRLSIVLSDAMGRGEIEYIYLDVENSVVVGKGKS</sequence>
<dbReference type="InterPro" id="IPR005548">
    <property type="entry name" value="Cell_div_FtsQ/DivIB_C"/>
</dbReference>
<feature type="transmembrane region" description="Helical" evidence="10">
    <location>
        <begin position="34"/>
        <end position="55"/>
    </location>
</feature>
<dbReference type="Proteomes" id="UP000809273">
    <property type="component" value="Unassembled WGS sequence"/>
</dbReference>
<evidence type="ECO:0000313" key="13">
    <source>
        <dbReference type="Proteomes" id="UP000809273"/>
    </source>
</evidence>
<evidence type="ECO:0000256" key="1">
    <source>
        <dbReference type="ARBA" id="ARBA00004370"/>
    </source>
</evidence>
<evidence type="ECO:0000256" key="3">
    <source>
        <dbReference type="ARBA" id="ARBA00022519"/>
    </source>
</evidence>
<dbReference type="GO" id="GO:0016020">
    <property type="term" value="C:membrane"/>
    <property type="evidence" value="ECO:0007669"/>
    <property type="project" value="UniProtKB-SubCell"/>
</dbReference>
<name>A0A9D8KFS4_9DELT</name>
<dbReference type="PANTHER" id="PTHR35851">
    <property type="entry name" value="CELL DIVISION PROTEIN FTSQ"/>
    <property type="match status" value="1"/>
</dbReference>
<reference evidence="12" key="1">
    <citation type="journal article" date="2021" name="Environ. Microbiol.">
        <title>Genomic characterization of three novel Desulfobacterota classes expand the metabolic and phylogenetic diversity of the phylum.</title>
        <authorList>
            <person name="Murphy C.L."/>
            <person name="Biggerstaff J."/>
            <person name="Eichhorn A."/>
            <person name="Ewing E."/>
            <person name="Shahan R."/>
            <person name="Soriano D."/>
            <person name="Stewart S."/>
            <person name="VanMol K."/>
            <person name="Walker R."/>
            <person name="Walters P."/>
            <person name="Elshahed M.S."/>
            <person name="Youssef N.H."/>
        </authorList>
    </citation>
    <scope>NUCLEOTIDE SEQUENCE</scope>
    <source>
        <strain evidence="12">Zod_Metabat.24</strain>
    </source>
</reference>
<evidence type="ECO:0000256" key="8">
    <source>
        <dbReference type="ARBA" id="ARBA00023306"/>
    </source>
</evidence>
<proteinExistence type="predicted"/>
<dbReference type="PANTHER" id="PTHR35851:SF1">
    <property type="entry name" value="CELL DIVISION PROTEIN FTSQ"/>
    <property type="match status" value="1"/>
</dbReference>
<keyword evidence="3" id="KW-0997">Cell inner membrane</keyword>
<evidence type="ECO:0000256" key="6">
    <source>
        <dbReference type="ARBA" id="ARBA00022989"/>
    </source>
</evidence>
<gene>
    <name evidence="12" type="ORF">JW984_11380</name>
</gene>
<evidence type="ECO:0000256" key="9">
    <source>
        <dbReference type="SAM" id="MobiDB-lite"/>
    </source>
</evidence>
<dbReference type="AlphaFoldDB" id="A0A9D8KFS4"/>
<reference evidence="12" key="2">
    <citation type="submission" date="2021-01" db="EMBL/GenBank/DDBJ databases">
        <authorList>
            <person name="Hahn C.R."/>
            <person name="Youssef N.H."/>
            <person name="Elshahed M."/>
        </authorList>
    </citation>
    <scope>NUCLEOTIDE SEQUENCE</scope>
    <source>
        <strain evidence="12">Zod_Metabat.24</strain>
    </source>
</reference>
<dbReference type="Pfam" id="PF03799">
    <property type="entry name" value="FtsQ_DivIB_C"/>
    <property type="match status" value="1"/>
</dbReference>
<evidence type="ECO:0000256" key="7">
    <source>
        <dbReference type="ARBA" id="ARBA00023136"/>
    </source>
</evidence>
<dbReference type="PROSITE" id="PS51779">
    <property type="entry name" value="POTRA"/>
    <property type="match status" value="1"/>
</dbReference>
<keyword evidence="2" id="KW-1003">Cell membrane</keyword>
<evidence type="ECO:0000256" key="10">
    <source>
        <dbReference type="SAM" id="Phobius"/>
    </source>
</evidence>
<evidence type="ECO:0000259" key="11">
    <source>
        <dbReference type="PROSITE" id="PS51779"/>
    </source>
</evidence>
<dbReference type="InterPro" id="IPR026579">
    <property type="entry name" value="FtsQ"/>
</dbReference>
<comment type="caution">
    <text evidence="12">The sequence shown here is derived from an EMBL/GenBank/DDBJ whole genome shotgun (WGS) entry which is preliminary data.</text>
</comment>
<protein>
    <submittedName>
        <fullName evidence="12">FtsQ-type POTRA domain-containing protein</fullName>
    </submittedName>
</protein>
<evidence type="ECO:0000256" key="4">
    <source>
        <dbReference type="ARBA" id="ARBA00022618"/>
    </source>
</evidence>
<keyword evidence="6 10" id="KW-1133">Transmembrane helix</keyword>
<accession>A0A9D8KFS4</accession>
<comment type="subcellular location">
    <subcellularLocation>
        <location evidence="1">Membrane</location>
    </subcellularLocation>
</comment>
<organism evidence="12 13">
    <name type="scientific">Candidatus Zymogenus saltonus</name>
    <dbReference type="NCBI Taxonomy" id="2844893"/>
    <lineage>
        <taxon>Bacteria</taxon>
        <taxon>Deltaproteobacteria</taxon>
        <taxon>Candidatus Zymogenia</taxon>
        <taxon>Candidatus Zymogeniales</taxon>
        <taxon>Candidatus Zymogenaceae</taxon>
        <taxon>Candidatus Zymogenus</taxon>
    </lineage>
</organism>